<comment type="caution">
    <text evidence="3">The sequence shown here is derived from an EMBL/GenBank/DDBJ whole genome shotgun (WGS) entry which is preliminary data.</text>
</comment>
<dbReference type="GO" id="GO:0010497">
    <property type="term" value="P:plasmodesmata-mediated intercellular transport"/>
    <property type="evidence" value="ECO:0007669"/>
    <property type="project" value="InterPro"/>
</dbReference>
<gene>
    <name evidence="3" type="ORF">RGQ29_003628</name>
</gene>
<dbReference type="AlphaFoldDB" id="A0AAN7I7W0"/>
<reference evidence="3 4" key="1">
    <citation type="journal article" date="2023" name="G3 (Bethesda)">
        <title>A haplotype-resolved chromosome-scale genome for Quercus rubra L. provides insights into the genetics of adaptive traits for red oak species.</title>
        <authorList>
            <person name="Kapoor B."/>
            <person name="Jenkins J."/>
            <person name="Schmutz J."/>
            <person name="Zhebentyayeva T."/>
            <person name="Kuelheim C."/>
            <person name="Coggeshall M."/>
            <person name="Heim C."/>
            <person name="Lasky J.R."/>
            <person name="Leites L."/>
            <person name="Islam-Faridi N."/>
            <person name="Romero-Severson J."/>
            <person name="DeLeo V.L."/>
            <person name="Lucas S.M."/>
            <person name="Lazic D."/>
            <person name="Gailing O."/>
            <person name="Carlson J."/>
            <person name="Staton M."/>
        </authorList>
    </citation>
    <scope>NUCLEOTIDE SEQUENCE [LARGE SCALE GENOMIC DNA]</scope>
    <source>
        <strain evidence="3">Pseudo-F2</strain>
    </source>
</reference>
<evidence type="ECO:0000256" key="2">
    <source>
        <dbReference type="SAM" id="MobiDB-lite"/>
    </source>
</evidence>
<evidence type="ECO:0000313" key="4">
    <source>
        <dbReference type="Proteomes" id="UP001324115"/>
    </source>
</evidence>
<evidence type="ECO:0000256" key="1">
    <source>
        <dbReference type="SAM" id="Coils"/>
    </source>
</evidence>
<dbReference type="InterPro" id="IPR040289">
    <property type="entry name" value="MBP2C"/>
</dbReference>
<feature type="compositionally biased region" description="Basic and acidic residues" evidence="2">
    <location>
        <begin position="98"/>
        <end position="112"/>
    </location>
</feature>
<dbReference type="PANTHER" id="PTHR35502:SF2">
    <property type="entry name" value="PROTEIN MICROTUBULE BINDING PROTEIN 2C"/>
    <property type="match status" value="1"/>
</dbReference>
<dbReference type="Proteomes" id="UP001324115">
    <property type="component" value="Unassembled WGS sequence"/>
</dbReference>
<organism evidence="3 4">
    <name type="scientific">Quercus rubra</name>
    <name type="common">Northern red oak</name>
    <name type="synonym">Quercus borealis</name>
    <dbReference type="NCBI Taxonomy" id="3512"/>
    <lineage>
        <taxon>Eukaryota</taxon>
        <taxon>Viridiplantae</taxon>
        <taxon>Streptophyta</taxon>
        <taxon>Embryophyta</taxon>
        <taxon>Tracheophyta</taxon>
        <taxon>Spermatophyta</taxon>
        <taxon>Magnoliopsida</taxon>
        <taxon>eudicotyledons</taxon>
        <taxon>Gunneridae</taxon>
        <taxon>Pentapetalae</taxon>
        <taxon>rosids</taxon>
        <taxon>fabids</taxon>
        <taxon>Fagales</taxon>
        <taxon>Fagaceae</taxon>
        <taxon>Quercus</taxon>
    </lineage>
</organism>
<keyword evidence="4" id="KW-1185">Reference proteome</keyword>
<dbReference type="PANTHER" id="PTHR35502">
    <property type="entry name" value="PROTEIN MICROTUBULE BINDING PROTEIN 2C"/>
    <property type="match status" value="1"/>
</dbReference>
<evidence type="ECO:0008006" key="5">
    <source>
        <dbReference type="Google" id="ProtNLM"/>
    </source>
</evidence>
<keyword evidence="1" id="KW-0175">Coiled coil</keyword>
<name>A0AAN7I7W0_QUERU</name>
<proteinExistence type="predicted"/>
<accession>A0AAN7I7W0</accession>
<dbReference type="GO" id="GO:0008017">
    <property type="term" value="F:microtubule binding"/>
    <property type="evidence" value="ECO:0007669"/>
    <property type="project" value="InterPro"/>
</dbReference>
<dbReference type="Gene3D" id="1.10.287.2610">
    <property type="match status" value="1"/>
</dbReference>
<feature type="region of interest" description="Disordered" evidence="2">
    <location>
        <begin position="91"/>
        <end position="151"/>
    </location>
</feature>
<feature type="coiled-coil region" evidence="1">
    <location>
        <begin position="152"/>
        <end position="262"/>
    </location>
</feature>
<sequence length="353" mass="39693">MFEAQRLMDLQDNPNFGDPKSWLSGDNDNNNINININSSPTHLPTTHSSLVPTPTGSNVDRVLFKDLVEIVPLVQSLIDRKASSSFTRRGSMIYTKTPSRESLSKKITEPKGRNATQSIPTKKRRDPGDKDHSKNASNNFDAESFSSFSSRASAAEKDREELVMLKEQVEDLQKKISEKDELLKSAEISKNQMNAVQVKLDELKHQAEEKDSLIKSTQRKLSDAKIKLADKQAALEKIQWEAMTSNREVEKLQEDLDSVRGEVSSFMLLFESLTKNDSASHTADYDITPNYLDSLSYVDNLDEMEIQRMEEARQAYIAAVAAAKEKQDEESITAAANARLFLQSLVISSERKC</sequence>
<dbReference type="EMBL" id="JAXUIC010000010">
    <property type="protein sequence ID" value="KAK4567935.1"/>
    <property type="molecule type" value="Genomic_DNA"/>
</dbReference>
<evidence type="ECO:0000313" key="3">
    <source>
        <dbReference type="EMBL" id="KAK4567935.1"/>
    </source>
</evidence>
<protein>
    <recommendedName>
        <fullName evidence="5">Movement protein binding protein 2C</fullName>
    </recommendedName>
</protein>
<feature type="compositionally biased region" description="Low complexity" evidence="2">
    <location>
        <begin position="135"/>
        <end position="151"/>
    </location>
</feature>